<evidence type="ECO:0000313" key="1">
    <source>
        <dbReference type="EMBL" id="TDP51399.1"/>
    </source>
</evidence>
<gene>
    <name evidence="1" type="ORF">EV211_13120</name>
</gene>
<proteinExistence type="predicted"/>
<comment type="caution">
    <text evidence="1">The sequence shown here is derived from an EMBL/GenBank/DDBJ whole genome shotgun (WGS) entry which is preliminary data.</text>
</comment>
<sequence>MYATTNSTLQQDLRGISAASSRVCNSNDSVLADGKYNDLMSNYAISVRYHINNINSISESNMLYGKYNLANFSNFILEVVDEKPKNLSERKHCIDTIEKIAQELDSISDLGINYNFISDSRDVTSKVQAIEGICREWE</sequence>
<accession>A0A4R6PZ21</accession>
<dbReference type="Proteomes" id="UP000295500">
    <property type="component" value="Unassembled WGS sequence"/>
</dbReference>
<protein>
    <submittedName>
        <fullName evidence="1">Uncharacterized protein</fullName>
    </submittedName>
</protein>
<keyword evidence="2" id="KW-1185">Reference proteome</keyword>
<dbReference type="EMBL" id="SNXO01000031">
    <property type="protein sequence ID" value="TDP51399.1"/>
    <property type="molecule type" value="Genomic_DNA"/>
</dbReference>
<organism evidence="1 2">
    <name type="scientific">Aminicella lysinilytica</name>
    <dbReference type="NCBI Taxonomy" id="433323"/>
    <lineage>
        <taxon>Bacteria</taxon>
        <taxon>Bacillati</taxon>
        <taxon>Bacillota</taxon>
        <taxon>Clostridia</taxon>
        <taxon>Peptostreptococcales</taxon>
        <taxon>Anaerovoracaceae</taxon>
        <taxon>Aminicella</taxon>
    </lineage>
</organism>
<reference evidence="1 2" key="1">
    <citation type="submission" date="2019-03" db="EMBL/GenBank/DDBJ databases">
        <title>Genomic Encyclopedia of Type Strains, Phase IV (KMG-IV): sequencing the most valuable type-strain genomes for metagenomic binning, comparative biology and taxonomic classification.</title>
        <authorList>
            <person name="Goeker M."/>
        </authorList>
    </citation>
    <scope>NUCLEOTIDE SEQUENCE [LARGE SCALE GENOMIC DNA]</scope>
    <source>
        <strain evidence="1 2">DSM 28287</strain>
    </source>
</reference>
<dbReference type="RefSeq" id="WP_303857765.1">
    <property type="nucleotide sequence ID" value="NZ_CALCQM010000104.1"/>
</dbReference>
<evidence type="ECO:0000313" key="2">
    <source>
        <dbReference type="Proteomes" id="UP000295500"/>
    </source>
</evidence>
<dbReference type="AlphaFoldDB" id="A0A4R6PZ21"/>
<name>A0A4R6PZ21_9FIRM</name>